<dbReference type="AlphaFoldDB" id="A0AAE6ZNA9"/>
<keyword evidence="4" id="KW-1185">Reference proteome</keyword>
<evidence type="ECO:0000313" key="3">
    <source>
        <dbReference type="Proteomes" id="UP000502421"/>
    </source>
</evidence>
<proteinExistence type="predicted"/>
<reference evidence="1 4" key="2">
    <citation type="submission" date="2020-09" db="EMBL/GenBank/DDBJ databases">
        <authorList>
            <person name="Kittiwongwattana C."/>
        </authorList>
    </citation>
    <scope>NUCLEOTIDE SEQUENCE</scope>
    <source>
        <strain evidence="2 4">1303</strain>
        <strain evidence="1">1310</strain>
    </source>
</reference>
<dbReference type="InterPro" id="IPR058238">
    <property type="entry name" value="Lant_leader_dom"/>
</dbReference>
<reference evidence="3" key="1">
    <citation type="submission" date="2020-04" db="EMBL/GenBank/DDBJ databases">
        <authorList>
            <person name="Kittiwongwattana C."/>
        </authorList>
    </citation>
    <scope>NUCLEOTIDE SEQUENCE [LARGE SCALE GENOMIC DNA]</scope>
    <source>
        <strain evidence="3">1310</strain>
    </source>
</reference>
<protein>
    <submittedName>
        <fullName evidence="1">Class I lanthipeptide</fullName>
    </submittedName>
</protein>
<dbReference type="Proteomes" id="UP000503144">
    <property type="component" value="Chromosome"/>
</dbReference>
<evidence type="ECO:0000313" key="1">
    <source>
        <dbReference type="EMBL" id="QJB35879.1"/>
    </source>
</evidence>
<gene>
    <name evidence="2" type="ORF">HF324_32965</name>
    <name evidence="1" type="ORF">HF329_33055</name>
</gene>
<dbReference type="RefSeq" id="WP_168811368.1">
    <property type="nucleotide sequence ID" value="NZ_CP051204.2"/>
</dbReference>
<dbReference type="EMBL" id="CP051204">
    <property type="protein sequence ID" value="QJB42403.1"/>
    <property type="molecule type" value="Genomic_DNA"/>
</dbReference>
<name>A0AAE6ZNA9_9BACT</name>
<evidence type="ECO:0000313" key="4">
    <source>
        <dbReference type="Proteomes" id="UP000503144"/>
    </source>
</evidence>
<sequence length="52" mass="6101">MKKKKPSLTKKLMFNKSTISALSDQKELLNGRISYHTFIHCDDEVRRKGQFC</sequence>
<organism evidence="1 3">
    <name type="scientific">Chitinophaga oryzae</name>
    <dbReference type="NCBI Taxonomy" id="2725414"/>
    <lineage>
        <taxon>Bacteria</taxon>
        <taxon>Pseudomonadati</taxon>
        <taxon>Bacteroidota</taxon>
        <taxon>Chitinophagia</taxon>
        <taxon>Chitinophagales</taxon>
        <taxon>Chitinophagaceae</taxon>
        <taxon>Chitinophaga</taxon>
    </lineage>
</organism>
<dbReference type="EMBL" id="CP051205">
    <property type="protein sequence ID" value="QJB35879.1"/>
    <property type="molecule type" value="Genomic_DNA"/>
</dbReference>
<accession>A0AAE6ZNA9</accession>
<dbReference type="KEGG" id="coy:HF329_33055"/>
<dbReference type="NCBIfam" id="NF038153">
    <property type="entry name" value="lant_leader_L1a"/>
    <property type="match status" value="1"/>
</dbReference>
<dbReference type="Proteomes" id="UP000502421">
    <property type="component" value="Chromosome"/>
</dbReference>
<evidence type="ECO:0000313" key="2">
    <source>
        <dbReference type="EMBL" id="QJB42403.1"/>
    </source>
</evidence>